<dbReference type="Gene3D" id="1.10.100.10">
    <property type="entry name" value="Insulin-like"/>
    <property type="match status" value="1"/>
</dbReference>
<evidence type="ECO:0000256" key="10">
    <source>
        <dbReference type="ARBA" id="ARBA00022729"/>
    </source>
</evidence>
<evidence type="ECO:0000256" key="4">
    <source>
        <dbReference type="ARBA" id="ARBA00011207"/>
    </source>
</evidence>
<dbReference type="PROSITE" id="PS00262">
    <property type="entry name" value="INSULIN"/>
    <property type="match status" value="1"/>
</dbReference>
<feature type="domain" description="Insulin-like" evidence="15">
    <location>
        <begin position="28"/>
        <end position="115"/>
    </location>
</feature>
<dbReference type="PANTHER" id="PTHR11454">
    <property type="entry name" value="INSULIN/INSULIN GROWTH FACTOR"/>
    <property type="match status" value="1"/>
</dbReference>
<dbReference type="KEGG" id="hcq:109517881"/>
<keyword evidence="10 14" id="KW-0732">Signal</keyword>
<keyword evidence="8" id="KW-0165">Cleavage on pair of basic residues</keyword>
<dbReference type="OrthoDB" id="10019596at2759"/>
<dbReference type="SMART" id="SM00078">
    <property type="entry name" value="IlGF"/>
    <property type="match status" value="1"/>
</dbReference>
<evidence type="ECO:0000256" key="3">
    <source>
        <dbReference type="ARBA" id="ARBA00009034"/>
    </source>
</evidence>
<keyword evidence="6 13" id="KW-0964">Secreted</keyword>
<evidence type="ECO:0000256" key="13">
    <source>
        <dbReference type="RuleBase" id="RU000406"/>
    </source>
</evidence>
<dbReference type="InterPro" id="IPR022353">
    <property type="entry name" value="Insulin_CS"/>
</dbReference>
<dbReference type="AlphaFoldDB" id="A0A3Q2YJF5"/>
<evidence type="ECO:0000256" key="5">
    <source>
        <dbReference type="ARBA" id="ARBA00020180"/>
    </source>
</evidence>
<evidence type="ECO:0000256" key="2">
    <source>
        <dbReference type="ARBA" id="ARBA00004613"/>
    </source>
</evidence>
<accession>A0A3Q2YJF5</accession>
<organism evidence="16 17">
    <name type="scientific">Hippocampus comes</name>
    <name type="common">Tiger tail seahorse</name>
    <dbReference type="NCBI Taxonomy" id="109280"/>
    <lineage>
        <taxon>Eukaryota</taxon>
        <taxon>Metazoa</taxon>
        <taxon>Chordata</taxon>
        <taxon>Craniata</taxon>
        <taxon>Vertebrata</taxon>
        <taxon>Euteleostomi</taxon>
        <taxon>Actinopterygii</taxon>
        <taxon>Neopterygii</taxon>
        <taxon>Teleostei</taxon>
        <taxon>Neoteleostei</taxon>
        <taxon>Acanthomorphata</taxon>
        <taxon>Syngnathiaria</taxon>
        <taxon>Syngnathiformes</taxon>
        <taxon>Syngnathoidei</taxon>
        <taxon>Syngnathidae</taxon>
        <taxon>Hippocampus</taxon>
    </lineage>
</organism>
<comment type="subcellular location">
    <subcellularLocation>
        <location evidence="2 13">Secreted</location>
    </subcellularLocation>
</comment>
<evidence type="ECO:0000256" key="7">
    <source>
        <dbReference type="ARBA" id="ARBA00022526"/>
    </source>
</evidence>
<comment type="similarity">
    <text evidence="3 13">Belongs to the insulin family.</text>
</comment>
<dbReference type="Proteomes" id="UP000264820">
    <property type="component" value="Unplaced"/>
</dbReference>
<dbReference type="STRING" id="109280.ENSHCOP00000013552"/>
<dbReference type="GeneTree" id="ENSGT00940000164327"/>
<reference evidence="16" key="1">
    <citation type="submission" date="2025-08" db="UniProtKB">
        <authorList>
            <consortium name="Ensembl"/>
        </authorList>
    </citation>
    <scope>IDENTIFICATION</scope>
</reference>
<dbReference type="InterPro" id="IPR004825">
    <property type="entry name" value="Insulin"/>
</dbReference>
<evidence type="ECO:0000313" key="16">
    <source>
        <dbReference type="Ensembl" id="ENSHCOP00000013552.1"/>
    </source>
</evidence>
<evidence type="ECO:0000259" key="15">
    <source>
        <dbReference type="SMART" id="SM00078"/>
    </source>
</evidence>
<dbReference type="GeneID" id="109517881"/>
<keyword evidence="17" id="KW-1185">Reference proteome</keyword>
<keyword evidence="11" id="KW-1015">Disulfide bond</keyword>
<dbReference type="PRINTS" id="PR00276">
    <property type="entry name" value="INSULINFAMLY"/>
</dbReference>
<keyword evidence="9" id="KW-0372">Hormone</keyword>
<dbReference type="PANTHER" id="PTHR11454:SF9">
    <property type="entry name" value="INSULIN"/>
    <property type="match status" value="1"/>
</dbReference>
<reference evidence="16" key="2">
    <citation type="submission" date="2025-09" db="UniProtKB">
        <authorList>
            <consortium name="Ensembl"/>
        </authorList>
    </citation>
    <scope>IDENTIFICATION</scope>
</reference>
<evidence type="ECO:0000256" key="9">
    <source>
        <dbReference type="ARBA" id="ARBA00022702"/>
    </source>
</evidence>
<dbReference type="InterPro" id="IPR022352">
    <property type="entry name" value="Ins/IGF/rlx"/>
</dbReference>
<dbReference type="GO" id="GO:0005615">
    <property type="term" value="C:extracellular space"/>
    <property type="evidence" value="ECO:0007669"/>
    <property type="project" value="TreeGrafter"/>
</dbReference>
<dbReference type="GO" id="GO:0005179">
    <property type="term" value="F:hormone activity"/>
    <property type="evidence" value="ECO:0007669"/>
    <property type="project" value="UniProtKB-KW"/>
</dbReference>
<dbReference type="FunFam" id="1.10.100.10:FF:000003">
    <property type="entry name" value="Insulin"/>
    <property type="match status" value="1"/>
</dbReference>
<protein>
    <recommendedName>
        <fullName evidence="5">Insulin</fullName>
    </recommendedName>
</protein>
<dbReference type="Pfam" id="PF00049">
    <property type="entry name" value="Insulin"/>
    <property type="match status" value="1"/>
</dbReference>
<evidence type="ECO:0000256" key="1">
    <source>
        <dbReference type="ARBA" id="ARBA00002985"/>
    </source>
</evidence>
<dbReference type="GO" id="GO:0006006">
    <property type="term" value="P:glucose metabolic process"/>
    <property type="evidence" value="ECO:0007669"/>
    <property type="project" value="UniProtKB-KW"/>
</dbReference>
<dbReference type="CDD" id="cd04367">
    <property type="entry name" value="IlGF_insulin_like"/>
    <property type="match status" value="1"/>
</dbReference>
<keyword evidence="7" id="KW-0313">Glucose metabolism</keyword>
<sequence length="116" mass="12945">MAPLWLHSASVLVLLVMSWPCSRAYSSKHLCGPNLVEALSMVCGDRGFFTSSKRDIDSVLRIIPPKTDEATSTGDINEIVGYAFQKKMDMMMKRDGIVEQCCHQPCSLLVLDKYCN</sequence>
<dbReference type="SUPFAM" id="SSF56994">
    <property type="entry name" value="Insulin-like"/>
    <property type="match status" value="1"/>
</dbReference>
<dbReference type="InterPro" id="IPR036438">
    <property type="entry name" value="Insulin-like_sf"/>
</dbReference>
<dbReference type="Ensembl" id="ENSHCOT00000027351.1">
    <property type="protein sequence ID" value="ENSHCOP00000013552.1"/>
    <property type="gene ID" value="ENSHCOG00000016732.1"/>
</dbReference>
<feature type="chain" id="PRO_5018761495" description="Insulin" evidence="14">
    <location>
        <begin position="25"/>
        <end position="116"/>
    </location>
</feature>
<keyword evidence="12" id="KW-0119">Carbohydrate metabolism</keyword>
<evidence type="ECO:0000256" key="14">
    <source>
        <dbReference type="SAM" id="SignalP"/>
    </source>
</evidence>
<evidence type="ECO:0000256" key="6">
    <source>
        <dbReference type="ARBA" id="ARBA00022525"/>
    </source>
</evidence>
<comment type="subunit">
    <text evidence="4">Heterodimer of a B chain and an A chain linked by two disulfide bonds.</text>
</comment>
<dbReference type="InterPro" id="IPR016179">
    <property type="entry name" value="Insulin-like"/>
</dbReference>
<evidence type="ECO:0000256" key="11">
    <source>
        <dbReference type="ARBA" id="ARBA00023157"/>
    </source>
</evidence>
<name>A0A3Q2YJF5_HIPCM</name>
<dbReference type="OMA" id="VEQCCHQ"/>
<feature type="signal peptide" evidence="14">
    <location>
        <begin position="1"/>
        <end position="24"/>
    </location>
</feature>
<comment type="function">
    <text evidence="1">Insulin decreases blood glucose concentration. It increases cell permeability to monosaccharides, amino acids and fatty acids. It accelerates glycolysis, the pentose phosphate cycle, and glycogen synthesis in liver.</text>
</comment>
<dbReference type="RefSeq" id="XP_019728907.1">
    <property type="nucleotide sequence ID" value="XM_019873348.1"/>
</dbReference>
<proteinExistence type="inferred from homology"/>
<evidence type="ECO:0000313" key="17">
    <source>
        <dbReference type="Proteomes" id="UP000264820"/>
    </source>
</evidence>
<evidence type="ECO:0000256" key="12">
    <source>
        <dbReference type="ARBA" id="ARBA00023277"/>
    </source>
</evidence>
<evidence type="ECO:0000256" key="8">
    <source>
        <dbReference type="ARBA" id="ARBA00022685"/>
    </source>
</evidence>